<gene>
    <name evidence="2" type="ORF">GCM10009422_14110</name>
</gene>
<dbReference type="RefSeq" id="WP_343792106.1">
    <property type="nucleotide sequence ID" value="NZ_BAAAGA010000002.1"/>
</dbReference>
<dbReference type="EMBL" id="BAAAGA010000002">
    <property type="protein sequence ID" value="GAA0619709.1"/>
    <property type="molecule type" value="Genomic_DNA"/>
</dbReference>
<feature type="chain" id="PRO_5047276854" evidence="1">
    <location>
        <begin position="18"/>
        <end position="163"/>
    </location>
</feature>
<feature type="signal peptide" evidence="1">
    <location>
        <begin position="1"/>
        <end position="17"/>
    </location>
</feature>
<evidence type="ECO:0000313" key="2">
    <source>
        <dbReference type="EMBL" id="GAA0619709.1"/>
    </source>
</evidence>
<keyword evidence="1" id="KW-0732">Signal</keyword>
<dbReference type="Proteomes" id="UP001501352">
    <property type="component" value="Unassembled WGS sequence"/>
</dbReference>
<protein>
    <submittedName>
        <fullName evidence="2">Uncharacterized protein</fullName>
    </submittedName>
</protein>
<keyword evidence="3" id="KW-1185">Reference proteome</keyword>
<comment type="caution">
    <text evidence="2">The sequence shown here is derived from an EMBL/GenBank/DDBJ whole genome shotgun (WGS) entry which is preliminary data.</text>
</comment>
<name>A0ABN1GU95_9CAUL</name>
<evidence type="ECO:0000256" key="1">
    <source>
        <dbReference type="SAM" id="SignalP"/>
    </source>
</evidence>
<reference evidence="2 3" key="1">
    <citation type="journal article" date="2019" name="Int. J. Syst. Evol. Microbiol.">
        <title>The Global Catalogue of Microorganisms (GCM) 10K type strain sequencing project: providing services to taxonomists for standard genome sequencing and annotation.</title>
        <authorList>
            <consortium name="The Broad Institute Genomics Platform"/>
            <consortium name="The Broad Institute Genome Sequencing Center for Infectious Disease"/>
            <person name="Wu L."/>
            <person name="Ma J."/>
        </authorList>
    </citation>
    <scope>NUCLEOTIDE SEQUENCE [LARGE SCALE GENOMIC DNA]</scope>
    <source>
        <strain evidence="2 3">JCM 12928</strain>
    </source>
</reference>
<accession>A0ABN1GU95</accession>
<proteinExistence type="predicted"/>
<organism evidence="2 3">
    <name type="scientific">Brevundimonas kwangchunensis</name>
    <dbReference type="NCBI Taxonomy" id="322163"/>
    <lineage>
        <taxon>Bacteria</taxon>
        <taxon>Pseudomonadati</taxon>
        <taxon>Pseudomonadota</taxon>
        <taxon>Alphaproteobacteria</taxon>
        <taxon>Caulobacterales</taxon>
        <taxon>Caulobacteraceae</taxon>
        <taxon>Brevundimonas</taxon>
    </lineage>
</organism>
<sequence>MRKLAFFAPFAATIAFAGIAAAEPATVNVTIGHELQRDAENLGAREVQEQVDRLTWVLQSRLADSAELEGARIDLVLTDLKPNRPTMEQLVKRPGLDPLRSRSIGGAAVEGTVVLADGSTRPVRYDWFSPSLADVQGSTTWTDADRAYERLARNLANGRYTVR</sequence>
<evidence type="ECO:0000313" key="3">
    <source>
        <dbReference type="Proteomes" id="UP001501352"/>
    </source>
</evidence>